<comment type="caution">
    <text evidence="1">The sequence shown here is derived from an EMBL/GenBank/DDBJ whole genome shotgun (WGS) entry which is preliminary data.</text>
</comment>
<evidence type="ECO:0000313" key="1">
    <source>
        <dbReference type="EMBL" id="GLK13647.1"/>
    </source>
</evidence>
<reference evidence="1" key="1">
    <citation type="journal article" date="2014" name="Int. J. Syst. Evol. Microbiol.">
        <title>Complete genome sequence of Corynebacterium casei LMG S-19264T (=DSM 44701T), isolated from a smear-ripened cheese.</title>
        <authorList>
            <consortium name="US DOE Joint Genome Institute (JGI-PGF)"/>
            <person name="Walter F."/>
            <person name="Albersmeier A."/>
            <person name="Kalinowski J."/>
            <person name="Ruckert C."/>
        </authorList>
    </citation>
    <scope>NUCLEOTIDE SEQUENCE</scope>
    <source>
        <strain evidence="1">VKM Ac-2007</strain>
    </source>
</reference>
<dbReference type="Proteomes" id="UP001143474">
    <property type="component" value="Unassembled WGS sequence"/>
</dbReference>
<dbReference type="AlphaFoldDB" id="A0A9W6MGZ8"/>
<sequence length="198" mass="21916">MRFADIVIPETAATRAALEVATAYCSPALLNHSVRAYLWAAAYGAMNDIAFDAELLYVSSMLHDLGLVKEFDSHTVPFEEAGGHLAWVFGAAAGWPVERRVRASEVIVRHMWDKVDVAEDPEGHLLELSTGLDVSGRRPEAFPVELRAEVLERHPRLGLGEEFVACFRDQAERKPDSLAGRFVRTGFAERVAANVLDR</sequence>
<keyword evidence="2" id="KW-1185">Reference proteome</keyword>
<dbReference type="PANTHER" id="PTHR35569">
    <property type="entry name" value="CYANAMIDE HYDRATASE DDI2-RELATED"/>
    <property type="match status" value="1"/>
</dbReference>
<organism evidence="1 2">
    <name type="scientific">Streptosporangium carneum</name>
    <dbReference type="NCBI Taxonomy" id="47481"/>
    <lineage>
        <taxon>Bacteria</taxon>
        <taxon>Bacillati</taxon>
        <taxon>Actinomycetota</taxon>
        <taxon>Actinomycetes</taxon>
        <taxon>Streptosporangiales</taxon>
        <taxon>Streptosporangiaceae</taxon>
        <taxon>Streptosporangium</taxon>
    </lineage>
</organism>
<reference evidence="1" key="2">
    <citation type="submission" date="2023-01" db="EMBL/GenBank/DDBJ databases">
        <authorList>
            <person name="Sun Q."/>
            <person name="Evtushenko L."/>
        </authorList>
    </citation>
    <scope>NUCLEOTIDE SEQUENCE</scope>
    <source>
        <strain evidence="1">VKM Ac-2007</strain>
    </source>
</reference>
<dbReference type="EMBL" id="BSEV01000024">
    <property type="protein sequence ID" value="GLK13647.1"/>
    <property type="molecule type" value="Genomic_DNA"/>
</dbReference>
<proteinExistence type="predicted"/>
<dbReference type="SUPFAM" id="SSF109604">
    <property type="entry name" value="HD-domain/PDEase-like"/>
    <property type="match status" value="1"/>
</dbReference>
<name>A0A9W6MGZ8_9ACTN</name>
<accession>A0A9W6MGZ8</accession>
<evidence type="ECO:0000313" key="2">
    <source>
        <dbReference type="Proteomes" id="UP001143474"/>
    </source>
</evidence>
<dbReference type="RefSeq" id="WP_271221923.1">
    <property type="nucleotide sequence ID" value="NZ_BAAAVD010000038.1"/>
</dbReference>
<protein>
    <submittedName>
        <fullName evidence="1">Cyanamide hydratase</fullName>
    </submittedName>
</protein>
<dbReference type="PANTHER" id="PTHR35569:SF1">
    <property type="entry name" value="CYANAMIDE HYDRATASE DDI2-RELATED"/>
    <property type="match status" value="1"/>
</dbReference>
<dbReference type="Gene3D" id="1.10.3210.10">
    <property type="entry name" value="Hypothetical protein af1432"/>
    <property type="match status" value="1"/>
</dbReference>
<gene>
    <name evidence="1" type="ORF">GCM10017600_70580</name>
</gene>